<dbReference type="PANTHER" id="PTHR10984">
    <property type="entry name" value="ENDOPLASMIC RETICULUM-GOLGI INTERMEDIATE COMPARTMENT PROTEIN"/>
    <property type="match status" value="1"/>
</dbReference>
<organism evidence="4 5">
    <name type="scientific">Rhododendron williamsianum</name>
    <dbReference type="NCBI Taxonomy" id="262921"/>
    <lineage>
        <taxon>Eukaryota</taxon>
        <taxon>Viridiplantae</taxon>
        <taxon>Streptophyta</taxon>
        <taxon>Embryophyta</taxon>
        <taxon>Tracheophyta</taxon>
        <taxon>Spermatophyta</taxon>
        <taxon>Magnoliopsida</taxon>
        <taxon>eudicotyledons</taxon>
        <taxon>Gunneridae</taxon>
        <taxon>Pentapetalae</taxon>
        <taxon>asterids</taxon>
        <taxon>Ericales</taxon>
        <taxon>Ericaceae</taxon>
        <taxon>Ericoideae</taxon>
        <taxon>Rhodoreae</taxon>
        <taxon>Rhododendron</taxon>
    </lineage>
</organism>
<evidence type="ECO:0000313" key="5">
    <source>
        <dbReference type="Proteomes" id="UP000428333"/>
    </source>
</evidence>
<feature type="non-terminal residue" evidence="4">
    <location>
        <position position="1"/>
    </location>
</feature>
<proteinExistence type="inferred from homology"/>
<evidence type="ECO:0000256" key="2">
    <source>
        <dbReference type="SAM" id="Phobius"/>
    </source>
</evidence>
<name>A0A6A4LI26_9ERIC</name>
<gene>
    <name evidence="4" type="ORF">C3L33_07798</name>
</gene>
<evidence type="ECO:0000259" key="3">
    <source>
        <dbReference type="Pfam" id="PF07970"/>
    </source>
</evidence>
<keyword evidence="2" id="KW-0472">Membrane</keyword>
<evidence type="ECO:0000313" key="4">
    <source>
        <dbReference type="EMBL" id="KAE9460306.1"/>
    </source>
</evidence>
<sequence length="315" mass="36166">VRMGVKQAIKSLDAFPRAEEHLLQKTQSGAVGIYFIFSILCFSIIFSLLFFSSFILSVDAIDMSGKHEVDLDTNIWKLRLSRDGHIIGTEYLSDLVEKEHQHKHDGDKDHNENSIHVHGFDQDAEKTIKKVKQALDNGEGCRVYGVLDVQRVAGNFHMSVHGLNIFVAQMVRPNHVNVSHVIHDLSFGPKYPGIHNPLDETARILRGTSGTFKYYIKVVPTEYRYLSKEVLPTNQFSVTEYYSPINDRTWPAVYFLYDLSPITVTIREERRSFLHFITRLCAVLGGTFALTGMLDRWMYRLLEAMMKPNTRRVSR</sequence>
<dbReference type="Pfam" id="PF07970">
    <property type="entry name" value="COPIIcoated_ERV"/>
    <property type="match status" value="1"/>
</dbReference>
<reference evidence="4 5" key="1">
    <citation type="journal article" date="2019" name="Genome Biol. Evol.">
        <title>The Rhododendron genome and chromosomal organization provide insight into shared whole-genome duplications across the heath family (Ericaceae).</title>
        <authorList>
            <person name="Soza V.L."/>
            <person name="Lindsley D."/>
            <person name="Waalkes A."/>
            <person name="Ramage E."/>
            <person name="Patwardhan R.P."/>
            <person name="Burton J.N."/>
            <person name="Adey A."/>
            <person name="Kumar A."/>
            <person name="Qiu R."/>
            <person name="Shendure J."/>
            <person name="Hall B."/>
        </authorList>
    </citation>
    <scope>NUCLEOTIDE SEQUENCE [LARGE SCALE GENOMIC DNA]</scope>
    <source>
        <strain evidence="4">RSF 1966-606</strain>
    </source>
</reference>
<comment type="similarity">
    <text evidence="1">Belongs to the ERGIC family.</text>
</comment>
<dbReference type="EMBL" id="QEFC01001129">
    <property type="protein sequence ID" value="KAE9460306.1"/>
    <property type="molecule type" value="Genomic_DNA"/>
</dbReference>
<keyword evidence="2" id="KW-0812">Transmembrane</keyword>
<dbReference type="GO" id="GO:0005783">
    <property type="term" value="C:endoplasmic reticulum"/>
    <property type="evidence" value="ECO:0007669"/>
    <property type="project" value="TreeGrafter"/>
</dbReference>
<dbReference type="InterPro" id="IPR012936">
    <property type="entry name" value="Erv_C"/>
</dbReference>
<dbReference type="Proteomes" id="UP000428333">
    <property type="component" value="Linkage Group LG05"/>
</dbReference>
<keyword evidence="5" id="KW-1185">Reference proteome</keyword>
<dbReference type="InterPro" id="IPR045888">
    <property type="entry name" value="Erv"/>
</dbReference>
<dbReference type="GO" id="GO:0030134">
    <property type="term" value="C:COPII-coated ER to Golgi transport vesicle"/>
    <property type="evidence" value="ECO:0007669"/>
    <property type="project" value="TreeGrafter"/>
</dbReference>
<feature type="domain" description="Endoplasmic reticulum vesicle transporter C-terminal" evidence="3">
    <location>
        <begin position="121"/>
        <end position="295"/>
    </location>
</feature>
<evidence type="ECO:0000256" key="1">
    <source>
        <dbReference type="ARBA" id="ARBA00005648"/>
    </source>
</evidence>
<dbReference type="OrthoDB" id="270930at2759"/>
<feature type="transmembrane region" description="Helical" evidence="2">
    <location>
        <begin position="31"/>
        <end position="56"/>
    </location>
</feature>
<dbReference type="PANTHER" id="PTHR10984:SF25">
    <property type="entry name" value="ENDOPLASMIC RETICULUM-GOLGI INTERMEDIATE COMPARTMENT PROTEIN 3"/>
    <property type="match status" value="1"/>
</dbReference>
<accession>A0A6A4LI26</accession>
<keyword evidence="2" id="KW-1133">Transmembrane helix</keyword>
<dbReference type="AlphaFoldDB" id="A0A6A4LI26"/>
<comment type="caution">
    <text evidence="4">The sequence shown here is derived from an EMBL/GenBank/DDBJ whole genome shotgun (WGS) entry which is preliminary data.</text>
</comment>
<protein>
    <recommendedName>
        <fullName evidence="3">Endoplasmic reticulum vesicle transporter C-terminal domain-containing protein</fullName>
    </recommendedName>
</protein>